<evidence type="ECO:0000313" key="2">
    <source>
        <dbReference type="EMBL" id="WAR16119.1"/>
    </source>
</evidence>
<feature type="non-terminal residue" evidence="2">
    <location>
        <position position="314"/>
    </location>
</feature>
<feature type="domain" description="Sulfotransferase" evidence="1">
    <location>
        <begin position="1"/>
        <end position="225"/>
    </location>
</feature>
<proteinExistence type="predicted"/>
<dbReference type="InterPro" id="IPR027417">
    <property type="entry name" value="P-loop_NTPase"/>
</dbReference>
<dbReference type="Proteomes" id="UP001164746">
    <property type="component" value="Chromosome 10"/>
</dbReference>
<dbReference type="PANTHER" id="PTHR10704">
    <property type="entry name" value="CARBOHYDRATE SULFOTRANSFERASE"/>
    <property type="match status" value="1"/>
</dbReference>
<evidence type="ECO:0000259" key="1">
    <source>
        <dbReference type="Pfam" id="PF00685"/>
    </source>
</evidence>
<keyword evidence="3" id="KW-1185">Reference proteome</keyword>
<organism evidence="2 3">
    <name type="scientific">Mya arenaria</name>
    <name type="common">Soft-shell clam</name>
    <dbReference type="NCBI Taxonomy" id="6604"/>
    <lineage>
        <taxon>Eukaryota</taxon>
        <taxon>Metazoa</taxon>
        <taxon>Spiralia</taxon>
        <taxon>Lophotrochozoa</taxon>
        <taxon>Mollusca</taxon>
        <taxon>Bivalvia</taxon>
        <taxon>Autobranchia</taxon>
        <taxon>Heteroconchia</taxon>
        <taxon>Euheterodonta</taxon>
        <taxon>Imparidentia</taxon>
        <taxon>Neoheterodontei</taxon>
        <taxon>Myida</taxon>
        <taxon>Myoidea</taxon>
        <taxon>Myidae</taxon>
        <taxon>Mya</taxon>
    </lineage>
</organism>
<protein>
    <submittedName>
        <fullName evidence="2">CHST1-like protein</fullName>
    </submittedName>
</protein>
<name>A0ABY7F4K0_MYAAR</name>
<accession>A0ABY7F4K0</accession>
<dbReference type="InterPro" id="IPR051135">
    <property type="entry name" value="Gal/GlcNAc/GalNAc_ST"/>
</dbReference>
<dbReference type="SUPFAM" id="SSF52540">
    <property type="entry name" value="P-loop containing nucleoside triphosphate hydrolases"/>
    <property type="match status" value="1"/>
</dbReference>
<dbReference type="Pfam" id="PF00685">
    <property type="entry name" value="Sulfotransfer_1"/>
    <property type="match status" value="1"/>
</dbReference>
<dbReference type="InterPro" id="IPR000863">
    <property type="entry name" value="Sulfotransferase_dom"/>
</dbReference>
<gene>
    <name evidence="2" type="ORF">MAR_030713</name>
</gene>
<evidence type="ECO:0000313" key="3">
    <source>
        <dbReference type="Proteomes" id="UP001164746"/>
    </source>
</evidence>
<dbReference type="PANTHER" id="PTHR10704:SF44">
    <property type="entry name" value="LD35051P-RELATED"/>
    <property type="match status" value="1"/>
</dbReference>
<dbReference type="Gene3D" id="3.40.50.300">
    <property type="entry name" value="P-loop containing nucleotide triphosphate hydrolases"/>
    <property type="match status" value="1"/>
</dbReference>
<sequence length="314" mass="36258">MLIAYKRTGSTFLGDLLGRRADVFYWYEPLAEGRIKNYLKGRNLLCEYSKPSCRNISEADEKSAVNAISHLSDIFSCNVARPASWRPFVNCTKNLGNRHVQRCAHVLQDSCKHSQHRMVKILRIDVEIVGSMLESNPRLKMVLLFRDPRGSMNSRLTTTWYRKFVNTDSKKSDDAEVLCSRLTDDISAGKILKAKFPGRVILLQYEDFDGYEDKLHMLYDFLNIGPPKEGAVTVFKKGEHVNHKAAGFHPFNYRHEMSFRVNEIINVHCSDVYKELGLRQFDNENDYKNDNISSSQTLFSYEALYQTIYTLSVR</sequence>
<reference evidence="2" key="1">
    <citation type="submission" date="2022-11" db="EMBL/GenBank/DDBJ databases">
        <title>Centuries of genome instability and evolution in soft-shell clam transmissible cancer (bioRxiv).</title>
        <authorList>
            <person name="Hart S.F.M."/>
            <person name="Yonemitsu M.A."/>
            <person name="Giersch R.M."/>
            <person name="Beal B.F."/>
            <person name="Arriagada G."/>
            <person name="Davis B.W."/>
            <person name="Ostrander E.A."/>
            <person name="Goff S.P."/>
            <person name="Metzger M.J."/>
        </authorList>
    </citation>
    <scope>NUCLEOTIDE SEQUENCE</scope>
    <source>
        <strain evidence="2">MELC-2E11</strain>
        <tissue evidence="2">Siphon/mantle</tissue>
    </source>
</reference>
<dbReference type="EMBL" id="CP111021">
    <property type="protein sequence ID" value="WAR16119.1"/>
    <property type="molecule type" value="Genomic_DNA"/>
</dbReference>